<gene>
    <name evidence="2" type="ORF">SAMN02746019_00015110</name>
</gene>
<keyword evidence="3" id="KW-1185">Reference proteome</keyword>
<accession>A0A212RHD5</accession>
<organism evidence="2 3">
    <name type="scientific">Thermoflexus hugenholtzii JAD2</name>
    <dbReference type="NCBI Taxonomy" id="877466"/>
    <lineage>
        <taxon>Bacteria</taxon>
        <taxon>Bacillati</taxon>
        <taxon>Chloroflexota</taxon>
        <taxon>Thermoflexia</taxon>
        <taxon>Thermoflexales</taxon>
        <taxon>Thermoflexaceae</taxon>
        <taxon>Thermoflexus</taxon>
    </lineage>
</organism>
<dbReference type="AlphaFoldDB" id="A0A212RHD5"/>
<dbReference type="CDD" id="cd03801">
    <property type="entry name" value="GT4_PimA-like"/>
    <property type="match status" value="1"/>
</dbReference>
<evidence type="ECO:0000313" key="3">
    <source>
        <dbReference type="Proteomes" id="UP000197025"/>
    </source>
</evidence>
<dbReference type="Pfam" id="PF00534">
    <property type="entry name" value="Glycos_transf_1"/>
    <property type="match status" value="1"/>
</dbReference>
<name>A0A212RHD5_9CHLR</name>
<evidence type="ECO:0000313" key="2">
    <source>
        <dbReference type="EMBL" id="SNB71826.1"/>
    </source>
</evidence>
<proteinExistence type="predicted"/>
<dbReference type="RefSeq" id="WP_088572024.1">
    <property type="nucleotide sequence ID" value="NZ_FYEK01000054.1"/>
</dbReference>
<feature type="domain" description="Glycosyl transferase family 1" evidence="1">
    <location>
        <begin position="218"/>
        <end position="361"/>
    </location>
</feature>
<dbReference type="Proteomes" id="UP000197025">
    <property type="component" value="Unassembled WGS sequence"/>
</dbReference>
<dbReference type="EMBL" id="FYEK01000054">
    <property type="protein sequence ID" value="SNB71826.1"/>
    <property type="molecule type" value="Genomic_DNA"/>
</dbReference>
<dbReference type="GO" id="GO:0016757">
    <property type="term" value="F:glycosyltransferase activity"/>
    <property type="evidence" value="ECO:0007669"/>
    <property type="project" value="InterPro"/>
</dbReference>
<protein>
    <submittedName>
        <fullName evidence="2">Glycosyltransferase involved in cell wall bisynthesis</fullName>
    </submittedName>
</protein>
<dbReference type="PANTHER" id="PTHR45947:SF3">
    <property type="entry name" value="SULFOQUINOVOSYL TRANSFERASE SQD2"/>
    <property type="match status" value="1"/>
</dbReference>
<dbReference type="InterPro" id="IPR001296">
    <property type="entry name" value="Glyco_trans_1"/>
</dbReference>
<dbReference type="OrthoDB" id="506201at2"/>
<reference evidence="3" key="1">
    <citation type="submission" date="2017-06" db="EMBL/GenBank/DDBJ databases">
        <authorList>
            <person name="Varghese N."/>
            <person name="Submissions S."/>
        </authorList>
    </citation>
    <scope>NUCLEOTIDE SEQUENCE [LARGE SCALE GENOMIC DNA]</scope>
    <source>
        <strain evidence="3">JAD2</strain>
    </source>
</reference>
<sequence length="386" mass="43878">MRIALVVPRYGDQILGGAESMARGFAEAAFQRGWEVEVWTTCARSHYTWENVYPAGVERENGVIIRRFPVEAWNRERWVELEIRLAQKGNLSPAEAYDWLDSGPHSPALYAYIKRNSTNYDAIIALPYPAPLVHYAAWSADNHVILWPCLHDEPYAYLEPVRLLLESVWGVMFLSPEEAELALHRLRVRPPKYAILGGGISLIVGGKTDSQGEQFADYILYAGRLEEGKNVPLLYEYVRGYSEERGGIRLVVIGEGPIKPPRHPAFIYLGFVSEERKVSLYRGALALCHPSLQESFSITIMESWLAGRPVLVHEDCPVTKGHVQRSKGGLWFRTYEEFAGALDWLRAHPELAARMGENGRRYVLSNYTWSVILDRFETIIGDWKVS</sequence>
<evidence type="ECO:0000259" key="1">
    <source>
        <dbReference type="Pfam" id="PF00534"/>
    </source>
</evidence>
<dbReference type="InParanoid" id="A0A212RHD5"/>
<dbReference type="InterPro" id="IPR050194">
    <property type="entry name" value="Glycosyltransferase_grp1"/>
</dbReference>
<dbReference type="Gene3D" id="3.40.50.2000">
    <property type="entry name" value="Glycogen Phosphorylase B"/>
    <property type="match status" value="2"/>
</dbReference>
<dbReference type="PANTHER" id="PTHR45947">
    <property type="entry name" value="SULFOQUINOVOSYL TRANSFERASE SQD2"/>
    <property type="match status" value="1"/>
</dbReference>
<dbReference type="SUPFAM" id="SSF53756">
    <property type="entry name" value="UDP-Glycosyltransferase/glycogen phosphorylase"/>
    <property type="match status" value="1"/>
</dbReference>
<keyword evidence="2" id="KW-0808">Transferase</keyword>